<dbReference type="Proteomes" id="UP000030111">
    <property type="component" value="Unassembled WGS sequence"/>
</dbReference>
<dbReference type="CDD" id="cd00293">
    <property type="entry name" value="USP-like"/>
    <property type="match status" value="1"/>
</dbReference>
<dbReference type="InterPro" id="IPR006015">
    <property type="entry name" value="Universal_stress_UspA"/>
</dbReference>
<comment type="similarity">
    <text evidence="1">Belongs to the universal stress protein A family.</text>
</comment>
<sequence>MKKILFPTDFSKTSLNAFAYALHLAKKFNAEIITLHVYELPIGMAITSYDYLQENYDINELSEFENYKSDVPKLRAIAEKEQLEHIKVSHVLENGDTIQEILNLAHKDAIDVIIMGTTGATGLKETFLGSITEKVINQSKTTVIAIPEKCRYTSIKKMLFLTQYEKFEMDILQKAKEIADIFGAHIDVLQIKLHHEPIEAIIIDKWKEHFNKADINFHVLATNAIEETALDYIELNHVNMVTMPVHHKKFFKRLFSFSLSTQMAFHSKVPVMSLHA</sequence>
<dbReference type="PRINTS" id="PR01438">
    <property type="entry name" value="UNVRSLSTRESS"/>
</dbReference>
<dbReference type="Pfam" id="PF00582">
    <property type="entry name" value="Usp"/>
    <property type="match status" value="1"/>
</dbReference>
<dbReference type="Gene3D" id="3.40.50.620">
    <property type="entry name" value="HUPs"/>
    <property type="match status" value="2"/>
</dbReference>
<feature type="domain" description="UspA" evidence="2">
    <location>
        <begin position="1"/>
        <end position="147"/>
    </location>
</feature>
<evidence type="ECO:0000313" key="3">
    <source>
        <dbReference type="EMBL" id="KGO95102.1"/>
    </source>
</evidence>
<evidence type="ECO:0000256" key="1">
    <source>
        <dbReference type="ARBA" id="ARBA00008791"/>
    </source>
</evidence>
<organism evidence="3 4">
    <name type="scientific">Flavobacterium subsaxonicum WB 4.1-42 = DSM 21790</name>
    <dbReference type="NCBI Taxonomy" id="1121898"/>
    <lineage>
        <taxon>Bacteria</taxon>
        <taxon>Pseudomonadati</taxon>
        <taxon>Bacteroidota</taxon>
        <taxon>Flavobacteriia</taxon>
        <taxon>Flavobacteriales</taxon>
        <taxon>Flavobacteriaceae</taxon>
        <taxon>Flavobacterium</taxon>
    </lineage>
</organism>
<dbReference type="OrthoDB" id="9788959at2"/>
<dbReference type="InterPro" id="IPR014729">
    <property type="entry name" value="Rossmann-like_a/b/a_fold"/>
</dbReference>
<dbReference type="RefSeq" id="WP_026992481.1">
    <property type="nucleotide sequence ID" value="NZ_JRLY01000001.1"/>
</dbReference>
<comment type="caution">
    <text evidence="3">The sequence shown here is derived from an EMBL/GenBank/DDBJ whole genome shotgun (WGS) entry which is preliminary data.</text>
</comment>
<evidence type="ECO:0000259" key="2">
    <source>
        <dbReference type="Pfam" id="PF00582"/>
    </source>
</evidence>
<dbReference type="PANTHER" id="PTHR46268">
    <property type="entry name" value="STRESS RESPONSE PROTEIN NHAX"/>
    <property type="match status" value="1"/>
</dbReference>
<name>A0A0A2MR00_9FLAO</name>
<dbReference type="SUPFAM" id="SSF52402">
    <property type="entry name" value="Adenine nucleotide alpha hydrolases-like"/>
    <property type="match status" value="2"/>
</dbReference>
<dbReference type="AlphaFoldDB" id="A0A0A2MR00"/>
<dbReference type="PANTHER" id="PTHR46268:SF6">
    <property type="entry name" value="UNIVERSAL STRESS PROTEIN UP12"/>
    <property type="match status" value="1"/>
</dbReference>
<reference evidence="3 4" key="1">
    <citation type="submission" date="2013-09" db="EMBL/GenBank/DDBJ databases">
        <authorList>
            <person name="Zeng Z."/>
            <person name="Chen C."/>
        </authorList>
    </citation>
    <scope>NUCLEOTIDE SEQUENCE [LARGE SCALE GENOMIC DNA]</scope>
    <source>
        <strain evidence="3 4">WB 4.1-42</strain>
    </source>
</reference>
<dbReference type="EMBL" id="JRLY01000001">
    <property type="protein sequence ID" value="KGO95102.1"/>
    <property type="molecule type" value="Genomic_DNA"/>
</dbReference>
<evidence type="ECO:0000313" key="4">
    <source>
        <dbReference type="Proteomes" id="UP000030111"/>
    </source>
</evidence>
<dbReference type="eggNOG" id="COG0589">
    <property type="taxonomic scope" value="Bacteria"/>
</dbReference>
<dbReference type="InterPro" id="IPR006016">
    <property type="entry name" value="UspA"/>
</dbReference>
<keyword evidence="4" id="KW-1185">Reference proteome</keyword>
<proteinExistence type="inferred from homology"/>
<gene>
    <name evidence="3" type="ORF">Q766_03090</name>
</gene>
<protein>
    <recommendedName>
        <fullName evidence="2">UspA domain-containing protein</fullName>
    </recommendedName>
</protein>
<dbReference type="STRING" id="1121898.GCA_000422725_01090"/>
<accession>A0A0A2MR00</accession>